<keyword evidence="4" id="KW-0472">Membrane</keyword>
<dbReference type="Gene3D" id="3.90.550.10">
    <property type="entry name" value="Spore Coat Polysaccharide Biosynthesis Protein SpsA, Chain A"/>
    <property type="match status" value="1"/>
</dbReference>
<keyword evidence="7" id="KW-1185">Reference proteome</keyword>
<keyword evidence="4" id="KW-0812">Transmembrane</keyword>
<dbReference type="EMBL" id="FXTQ01000008">
    <property type="protein sequence ID" value="SMO92967.1"/>
    <property type="molecule type" value="Genomic_DNA"/>
</dbReference>
<sequence length="375" mass="42915">MKNKIVKPEFIGDFPDTQNRIALLVPQFNEDSNCNLENRLKYFMNIAETYKDYMDVVIIDDGSTDDSLEKIKLFLDQNPKSFFAASVNPNGQKVGALFSVSKVISHDFVILTDFDTDIVGFHEAFKVINEMESNVMGCYFKMIPFEGSGFVFNWQKLEYSLARSLYFFHRKDLSVPVMPGAGSCFRRDILNTIYSNHSGLRNGEDREATVIGLKLGYKVIYVDSVLTLTRPPLTLRKLIKQRVRWNLGYIETLAKESGYYNSQMLKLNILGVRVILDFITVLFIIFLPLTLLIIATININYFLSMTLIIYLFGFFSCASFVLFSSNELSEHKKKLTTILSFPIVKILVDCIAWTRAILSFLKNNRMAKALNESVL</sequence>
<dbReference type="PANTHER" id="PTHR43630:SF1">
    <property type="entry name" value="POLY-BETA-1,6-N-ACETYL-D-GLUCOSAMINE SYNTHASE"/>
    <property type="match status" value="1"/>
</dbReference>
<dbReference type="GO" id="GO:0016757">
    <property type="term" value="F:glycosyltransferase activity"/>
    <property type="evidence" value="ECO:0007669"/>
    <property type="project" value="UniProtKB-KW"/>
</dbReference>
<keyword evidence="4" id="KW-1133">Transmembrane helix</keyword>
<name>A0A521FA02_9FLAO</name>
<keyword evidence="3 6" id="KW-0808">Transferase</keyword>
<keyword evidence="2" id="KW-0328">Glycosyltransferase</keyword>
<feature type="transmembrane region" description="Helical" evidence="4">
    <location>
        <begin position="335"/>
        <end position="358"/>
    </location>
</feature>
<evidence type="ECO:0000256" key="4">
    <source>
        <dbReference type="SAM" id="Phobius"/>
    </source>
</evidence>
<dbReference type="Pfam" id="PF13632">
    <property type="entry name" value="Glyco_trans_2_3"/>
    <property type="match status" value="1"/>
</dbReference>
<proteinExistence type="inferred from homology"/>
<dbReference type="AlphaFoldDB" id="A0A521FA02"/>
<accession>A0A521FA02</accession>
<feature type="domain" description="Glycosyltransferase 2-like" evidence="5">
    <location>
        <begin position="109"/>
        <end position="315"/>
    </location>
</feature>
<dbReference type="RefSeq" id="WP_111376224.1">
    <property type="nucleotide sequence ID" value="NZ_CP043612.1"/>
</dbReference>
<comment type="similarity">
    <text evidence="1">Belongs to the glycosyltransferase 2 family.</text>
</comment>
<evidence type="ECO:0000256" key="2">
    <source>
        <dbReference type="ARBA" id="ARBA00022676"/>
    </source>
</evidence>
<evidence type="ECO:0000256" key="1">
    <source>
        <dbReference type="ARBA" id="ARBA00006739"/>
    </source>
</evidence>
<gene>
    <name evidence="6" type="ORF">SAMN06265220_1086</name>
</gene>
<feature type="transmembrane region" description="Helical" evidence="4">
    <location>
        <begin position="274"/>
        <end position="295"/>
    </location>
</feature>
<feature type="transmembrane region" description="Helical" evidence="4">
    <location>
        <begin position="301"/>
        <end position="323"/>
    </location>
</feature>
<protein>
    <submittedName>
        <fullName evidence="6">Glycosyltransferase, catalytic subunit of cellulose synthase and poly-beta-1,6-N-acetylglucosamine synthase</fullName>
    </submittedName>
</protein>
<dbReference type="SUPFAM" id="SSF53448">
    <property type="entry name" value="Nucleotide-diphospho-sugar transferases"/>
    <property type="match status" value="1"/>
</dbReference>
<dbReference type="InterPro" id="IPR001173">
    <property type="entry name" value="Glyco_trans_2-like"/>
</dbReference>
<dbReference type="Proteomes" id="UP000319267">
    <property type="component" value="Unassembled WGS sequence"/>
</dbReference>
<evidence type="ECO:0000313" key="7">
    <source>
        <dbReference type="Proteomes" id="UP000319267"/>
    </source>
</evidence>
<organism evidence="6 7">
    <name type="scientific">Flavobacterium nitrogenifigens</name>
    <dbReference type="NCBI Taxonomy" id="1617283"/>
    <lineage>
        <taxon>Bacteria</taxon>
        <taxon>Pseudomonadati</taxon>
        <taxon>Bacteroidota</taxon>
        <taxon>Flavobacteriia</taxon>
        <taxon>Flavobacteriales</taxon>
        <taxon>Flavobacteriaceae</taxon>
        <taxon>Flavobacterium</taxon>
    </lineage>
</organism>
<dbReference type="PANTHER" id="PTHR43630">
    <property type="entry name" value="POLY-BETA-1,6-N-ACETYL-D-GLUCOSAMINE SYNTHASE"/>
    <property type="match status" value="1"/>
</dbReference>
<dbReference type="InterPro" id="IPR029044">
    <property type="entry name" value="Nucleotide-diphossugar_trans"/>
</dbReference>
<evidence type="ECO:0000313" key="6">
    <source>
        <dbReference type="EMBL" id="SMO92967.1"/>
    </source>
</evidence>
<dbReference type="OrthoDB" id="635429at2"/>
<reference evidence="6 7" key="1">
    <citation type="submission" date="2017-05" db="EMBL/GenBank/DDBJ databases">
        <authorList>
            <person name="Varghese N."/>
            <person name="Submissions S."/>
        </authorList>
    </citation>
    <scope>NUCLEOTIDE SEQUENCE [LARGE SCALE GENOMIC DNA]</scope>
    <source>
        <strain evidence="6 7">DSM 29982</strain>
    </source>
</reference>
<evidence type="ECO:0000259" key="5">
    <source>
        <dbReference type="Pfam" id="PF13632"/>
    </source>
</evidence>
<evidence type="ECO:0000256" key="3">
    <source>
        <dbReference type="ARBA" id="ARBA00022679"/>
    </source>
</evidence>